<name>A0ABW5P8J0_9DEIO</name>
<dbReference type="RefSeq" id="WP_386847164.1">
    <property type="nucleotide sequence ID" value="NZ_JBHUMK010000079.1"/>
</dbReference>
<keyword evidence="2" id="KW-1185">Reference proteome</keyword>
<sequence length="135" mass="14815">MLTFENTATATHSGPATFPTAAAYRGEHRLPHQSQETGRDLHGEQYAGAPERTYTVYVLDAAARAQLTTPYRYLVRADGVYSHTAFHTAEAFLAWVRAYAVTLTPAPAQQHTAQAWTARPGDLATWAALTLRQLS</sequence>
<accession>A0ABW5P8J0</accession>
<evidence type="ECO:0000313" key="2">
    <source>
        <dbReference type="Proteomes" id="UP001597475"/>
    </source>
</evidence>
<reference evidence="2" key="1">
    <citation type="journal article" date="2019" name="Int. J. Syst. Evol. Microbiol.">
        <title>The Global Catalogue of Microorganisms (GCM) 10K type strain sequencing project: providing services to taxonomists for standard genome sequencing and annotation.</title>
        <authorList>
            <consortium name="The Broad Institute Genomics Platform"/>
            <consortium name="The Broad Institute Genome Sequencing Center for Infectious Disease"/>
            <person name="Wu L."/>
            <person name="Ma J."/>
        </authorList>
    </citation>
    <scope>NUCLEOTIDE SEQUENCE [LARGE SCALE GENOMIC DNA]</scope>
    <source>
        <strain evidence="2">KCTC 33842</strain>
    </source>
</reference>
<proteinExistence type="predicted"/>
<dbReference type="Proteomes" id="UP001597475">
    <property type="component" value="Unassembled WGS sequence"/>
</dbReference>
<comment type="caution">
    <text evidence="1">The sequence shown here is derived from an EMBL/GenBank/DDBJ whole genome shotgun (WGS) entry which is preliminary data.</text>
</comment>
<protein>
    <submittedName>
        <fullName evidence="1">Uncharacterized protein</fullName>
    </submittedName>
</protein>
<organism evidence="1 2">
    <name type="scientific">Deinococcus taklimakanensis</name>
    <dbReference type="NCBI Taxonomy" id="536443"/>
    <lineage>
        <taxon>Bacteria</taxon>
        <taxon>Thermotogati</taxon>
        <taxon>Deinococcota</taxon>
        <taxon>Deinococci</taxon>
        <taxon>Deinococcales</taxon>
        <taxon>Deinococcaceae</taxon>
        <taxon>Deinococcus</taxon>
    </lineage>
</organism>
<evidence type="ECO:0000313" key="1">
    <source>
        <dbReference type="EMBL" id="MFD2610768.1"/>
    </source>
</evidence>
<dbReference type="EMBL" id="JBHUMK010000079">
    <property type="protein sequence ID" value="MFD2610768.1"/>
    <property type="molecule type" value="Genomic_DNA"/>
</dbReference>
<gene>
    <name evidence="1" type="ORF">ACFSR9_15205</name>
</gene>